<dbReference type="InterPro" id="IPR036396">
    <property type="entry name" value="Cyt_P450_sf"/>
</dbReference>
<dbReference type="InParanoid" id="A0A1Y2FHS7"/>
<evidence type="ECO:0000313" key="5">
    <source>
        <dbReference type="Proteomes" id="UP000193467"/>
    </source>
</evidence>
<evidence type="ECO:0000313" key="4">
    <source>
        <dbReference type="EMBL" id="ORY82944.1"/>
    </source>
</evidence>
<dbReference type="CDD" id="cd00302">
    <property type="entry name" value="cytochrome_P450"/>
    <property type="match status" value="1"/>
</dbReference>
<gene>
    <name evidence="4" type="ORF">BCR35DRAFT_303601</name>
</gene>
<keyword evidence="3" id="KW-0732">Signal</keyword>
<organism evidence="4 5">
    <name type="scientific">Leucosporidium creatinivorum</name>
    <dbReference type="NCBI Taxonomy" id="106004"/>
    <lineage>
        <taxon>Eukaryota</taxon>
        <taxon>Fungi</taxon>
        <taxon>Dikarya</taxon>
        <taxon>Basidiomycota</taxon>
        <taxon>Pucciniomycotina</taxon>
        <taxon>Microbotryomycetes</taxon>
        <taxon>Leucosporidiales</taxon>
        <taxon>Leucosporidium</taxon>
    </lineage>
</organism>
<keyword evidence="5" id="KW-1185">Reference proteome</keyword>
<keyword evidence="2" id="KW-0560">Oxidoreductase</keyword>
<evidence type="ECO:0000256" key="2">
    <source>
        <dbReference type="ARBA" id="ARBA00023002"/>
    </source>
</evidence>
<dbReference type="PANTHER" id="PTHR24305">
    <property type="entry name" value="CYTOCHROME P450"/>
    <property type="match status" value="1"/>
</dbReference>
<comment type="caution">
    <text evidence="4">The sequence shown here is derived from an EMBL/GenBank/DDBJ whole genome shotgun (WGS) entry which is preliminary data.</text>
</comment>
<dbReference type="EMBL" id="MCGR01000020">
    <property type="protein sequence ID" value="ORY82944.1"/>
    <property type="molecule type" value="Genomic_DNA"/>
</dbReference>
<dbReference type="GO" id="GO:0005506">
    <property type="term" value="F:iron ion binding"/>
    <property type="evidence" value="ECO:0007669"/>
    <property type="project" value="InterPro"/>
</dbReference>
<dbReference type="GO" id="GO:0004497">
    <property type="term" value="F:monooxygenase activity"/>
    <property type="evidence" value="ECO:0007669"/>
    <property type="project" value="InterPro"/>
</dbReference>
<protein>
    <submittedName>
        <fullName evidence="4">Cytochrome P450</fullName>
    </submittedName>
</protein>
<evidence type="ECO:0000256" key="1">
    <source>
        <dbReference type="ARBA" id="ARBA00010617"/>
    </source>
</evidence>
<dbReference type="InterPro" id="IPR050121">
    <property type="entry name" value="Cytochrome_P450_monoxygenase"/>
</dbReference>
<dbReference type="AlphaFoldDB" id="A0A1Y2FHS7"/>
<dbReference type="GO" id="GO:0020037">
    <property type="term" value="F:heme binding"/>
    <property type="evidence" value="ECO:0007669"/>
    <property type="project" value="InterPro"/>
</dbReference>
<evidence type="ECO:0000256" key="3">
    <source>
        <dbReference type="SAM" id="SignalP"/>
    </source>
</evidence>
<dbReference type="InterPro" id="IPR001128">
    <property type="entry name" value="Cyt_P450"/>
</dbReference>
<comment type="similarity">
    <text evidence="1">Belongs to the cytochrome P450 family.</text>
</comment>
<dbReference type="Pfam" id="PF00067">
    <property type="entry name" value="p450"/>
    <property type="match status" value="1"/>
</dbReference>
<dbReference type="STRING" id="106004.A0A1Y2FHS7"/>
<dbReference type="Gene3D" id="1.10.630.10">
    <property type="entry name" value="Cytochrome P450"/>
    <property type="match status" value="1"/>
</dbReference>
<proteinExistence type="inferred from homology"/>
<feature type="chain" id="PRO_5012124162" evidence="3">
    <location>
        <begin position="23"/>
        <end position="545"/>
    </location>
</feature>
<reference evidence="4 5" key="1">
    <citation type="submission" date="2016-07" db="EMBL/GenBank/DDBJ databases">
        <title>Pervasive Adenine N6-methylation of Active Genes in Fungi.</title>
        <authorList>
            <consortium name="DOE Joint Genome Institute"/>
            <person name="Mondo S.J."/>
            <person name="Dannebaum R.O."/>
            <person name="Kuo R.C."/>
            <person name="Labutti K."/>
            <person name="Haridas S."/>
            <person name="Kuo A."/>
            <person name="Salamov A."/>
            <person name="Ahrendt S.R."/>
            <person name="Lipzen A."/>
            <person name="Sullivan W."/>
            <person name="Andreopoulos W.B."/>
            <person name="Clum A."/>
            <person name="Lindquist E."/>
            <person name="Daum C."/>
            <person name="Ramamoorthy G.K."/>
            <person name="Gryganskyi A."/>
            <person name="Culley D."/>
            <person name="Magnuson J.K."/>
            <person name="James T.Y."/>
            <person name="O'Malley M.A."/>
            <person name="Stajich J.E."/>
            <person name="Spatafora J.W."/>
            <person name="Visel A."/>
            <person name="Grigoriev I.V."/>
        </authorList>
    </citation>
    <scope>NUCLEOTIDE SEQUENCE [LARGE SCALE GENOMIC DNA]</scope>
    <source>
        <strain evidence="4 5">62-1032</strain>
    </source>
</reference>
<dbReference type="PANTHER" id="PTHR24305:SF166">
    <property type="entry name" value="CYTOCHROME P450 12A4, MITOCHONDRIAL-RELATED"/>
    <property type="match status" value="1"/>
</dbReference>
<accession>A0A1Y2FHS7</accession>
<dbReference type="GO" id="GO:0016705">
    <property type="term" value="F:oxidoreductase activity, acting on paired donors, with incorporation or reduction of molecular oxygen"/>
    <property type="evidence" value="ECO:0007669"/>
    <property type="project" value="InterPro"/>
</dbReference>
<dbReference type="OrthoDB" id="1470350at2759"/>
<sequence>MSLSSVFLLLLLVLSALHLVKDCISRLSQYRRSVQLVENCPGLRVLIHPEHWSARWLPRIPGINLGAGYLVGQGHELFSSRGTSDVLSLVSFFPSRRGFIVADPVSARTVLLDDARFQERGAVRGGKANALVDDSIGVTRSPPTLHGWNDQELNEVAVESALKALREVSKEWEAVEGNEGKLVLVRNVVDFALALQLNILAALTFPNSSPTELSSPICATLRQALAKDPSEPSLLTLPALNSFPSSSKLASSDLERHIKKAINVYHSTATSSPKGREKATRRDLISALLETSLEQEVALDDLASLDSSVFEDPRLSDSEVMQITLRMLRGSYEPLSYALATTLLLLALHPEAQAQVHAELDQAMPSGSDLTLNTLKQLPFLNASLMEATRLYPPVVALTRSCTVDTVLSTSPSLTGSHSDNVFVPRGSDVLIDSAALHRNPRFWDEGCDEFNPERFLSAENDQSAAPVDAFVGFGSGRLGEDFASVGILALLASLMLRSSVELNEPVSLSSAAAMDSVVGARTTSALLLKPSGVGLTLRERPGKS</sequence>
<feature type="signal peptide" evidence="3">
    <location>
        <begin position="1"/>
        <end position="22"/>
    </location>
</feature>
<name>A0A1Y2FHS7_9BASI</name>
<dbReference type="SUPFAM" id="SSF48264">
    <property type="entry name" value="Cytochrome P450"/>
    <property type="match status" value="1"/>
</dbReference>
<dbReference type="Proteomes" id="UP000193467">
    <property type="component" value="Unassembled WGS sequence"/>
</dbReference>